<dbReference type="Pfam" id="PF00521">
    <property type="entry name" value="DNA_topoisoIV"/>
    <property type="match status" value="1"/>
</dbReference>
<keyword evidence="3 6" id="KW-0799">Topoisomerase</keyword>
<organism evidence="9 10">
    <name type="scientific">Algoriphagus jejuensis</name>
    <dbReference type="NCBI Taxonomy" id="419934"/>
    <lineage>
        <taxon>Bacteria</taxon>
        <taxon>Pseudomonadati</taxon>
        <taxon>Bacteroidota</taxon>
        <taxon>Cytophagia</taxon>
        <taxon>Cytophagales</taxon>
        <taxon>Cyclobacteriaceae</taxon>
        <taxon>Algoriphagus</taxon>
    </lineage>
</organism>
<feature type="region of interest" description="Disordered" evidence="7">
    <location>
        <begin position="830"/>
        <end position="872"/>
    </location>
</feature>
<name>A0ABN1N1J1_9BACT</name>
<dbReference type="SMART" id="SM00434">
    <property type="entry name" value="TOP4c"/>
    <property type="match status" value="1"/>
</dbReference>
<dbReference type="Gene3D" id="1.10.268.10">
    <property type="entry name" value="Topoisomerase, domain 3"/>
    <property type="match status" value="1"/>
</dbReference>
<dbReference type="NCBIfam" id="NF007209">
    <property type="entry name" value="PRK09631.1"/>
    <property type="match status" value="1"/>
</dbReference>
<evidence type="ECO:0000256" key="2">
    <source>
        <dbReference type="ARBA" id="ARBA00008263"/>
    </source>
</evidence>
<protein>
    <submittedName>
        <fullName evidence="9">DNA gyrase/topoisomerase IV subunit A</fullName>
    </submittedName>
</protein>
<keyword evidence="10" id="KW-1185">Reference proteome</keyword>
<evidence type="ECO:0000256" key="5">
    <source>
        <dbReference type="ARBA" id="ARBA00023235"/>
    </source>
</evidence>
<feature type="active site" description="O-(5'-phospho-DNA)-tyrosine intermediate" evidence="6">
    <location>
        <position position="123"/>
    </location>
</feature>
<evidence type="ECO:0000313" key="10">
    <source>
        <dbReference type="Proteomes" id="UP001500469"/>
    </source>
</evidence>
<evidence type="ECO:0000259" key="8">
    <source>
        <dbReference type="PROSITE" id="PS52040"/>
    </source>
</evidence>
<comment type="catalytic activity">
    <reaction evidence="1 6">
        <text>ATP-dependent breakage, passage and rejoining of double-stranded DNA.</text>
        <dbReference type="EC" id="5.6.2.2"/>
    </reaction>
</comment>
<dbReference type="InterPro" id="IPR050220">
    <property type="entry name" value="Type_II_DNA_Topoisomerases"/>
</dbReference>
<dbReference type="RefSeq" id="WP_343852197.1">
    <property type="nucleotide sequence ID" value="NZ_BAAAFI010000014.1"/>
</dbReference>
<dbReference type="PANTHER" id="PTHR43493">
    <property type="entry name" value="DNA GYRASE/TOPOISOMERASE SUBUNIT A"/>
    <property type="match status" value="1"/>
</dbReference>
<dbReference type="SUPFAM" id="SSF56719">
    <property type="entry name" value="Type II DNA topoisomerase"/>
    <property type="match status" value="1"/>
</dbReference>
<comment type="similarity">
    <text evidence="2">Belongs to the type II topoisomerase GyrA/ParC subunit family.</text>
</comment>
<evidence type="ECO:0000256" key="1">
    <source>
        <dbReference type="ARBA" id="ARBA00000185"/>
    </source>
</evidence>
<dbReference type="InterPro" id="IPR013760">
    <property type="entry name" value="Topo_IIA-like_dom_sf"/>
</dbReference>
<feature type="domain" description="Topo IIA-type catalytic" evidence="8">
    <location>
        <begin position="42"/>
        <end position="449"/>
    </location>
</feature>
<dbReference type="PROSITE" id="PS52040">
    <property type="entry name" value="TOPO_IIA"/>
    <property type="match status" value="1"/>
</dbReference>
<dbReference type="InterPro" id="IPR013757">
    <property type="entry name" value="Topo_IIA_A_a_sf"/>
</dbReference>
<proteinExistence type="inferred from homology"/>
<evidence type="ECO:0000256" key="7">
    <source>
        <dbReference type="SAM" id="MobiDB-lite"/>
    </source>
</evidence>
<dbReference type="Gene3D" id="3.90.199.10">
    <property type="entry name" value="Topoisomerase II, domain 5"/>
    <property type="match status" value="1"/>
</dbReference>
<dbReference type="Proteomes" id="UP001500469">
    <property type="component" value="Unassembled WGS sequence"/>
</dbReference>
<comment type="caution">
    <text evidence="9">The sequence shown here is derived from an EMBL/GenBank/DDBJ whole genome shotgun (WGS) entry which is preliminary data.</text>
</comment>
<evidence type="ECO:0000256" key="3">
    <source>
        <dbReference type="ARBA" id="ARBA00023029"/>
    </source>
</evidence>
<keyword evidence="5 6" id="KW-0413">Isomerase</keyword>
<keyword evidence="4 6" id="KW-0238">DNA-binding</keyword>
<evidence type="ECO:0000313" key="9">
    <source>
        <dbReference type="EMBL" id="GAA0879615.1"/>
    </source>
</evidence>
<dbReference type="PANTHER" id="PTHR43493:SF5">
    <property type="entry name" value="DNA GYRASE SUBUNIT A, CHLOROPLASTIC_MITOCHONDRIAL"/>
    <property type="match status" value="1"/>
</dbReference>
<dbReference type="EMBL" id="BAAAFI010000014">
    <property type="protein sequence ID" value="GAA0879615.1"/>
    <property type="molecule type" value="Genomic_DNA"/>
</dbReference>
<dbReference type="Gene3D" id="3.30.1360.40">
    <property type="match status" value="1"/>
</dbReference>
<reference evidence="9 10" key="1">
    <citation type="journal article" date="2019" name="Int. J. Syst. Evol. Microbiol.">
        <title>The Global Catalogue of Microorganisms (GCM) 10K type strain sequencing project: providing services to taxonomists for standard genome sequencing and annotation.</title>
        <authorList>
            <consortium name="The Broad Institute Genomics Platform"/>
            <consortium name="The Broad Institute Genome Sequencing Center for Infectious Disease"/>
            <person name="Wu L."/>
            <person name="Ma J."/>
        </authorList>
    </citation>
    <scope>NUCLEOTIDE SEQUENCE [LARGE SCALE GENOMIC DNA]</scope>
    <source>
        <strain evidence="9 10">JCM 16112</strain>
    </source>
</reference>
<dbReference type="InterPro" id="IPR013758">
    <property type="entry name" value="Topo_IIA_A/C_ab"/>
</dbReference>
<gene>
    <name evidence="9" type="ORF">GCM10009119_25830</name>
</gene>
<evidence type="ECO:0000256" key="6">
    <source>
        <dbReference type="PROSITE-ProRule" id="PRU01384"/>
    </source>
</evidence>
<sequence length="872" mass="98769">MSDENNIADGADESLHTTVPVTGMYKDWFLDYASYVILERAVPAIEDGLKPVQRRIMHAMKEMDDGRFNKVANIIGQSMQYHPHGDRSIGDAIVNLGQKELLIETQGNWGDVRTGDGAAAARYIEARLSKFALEVVFNPQTTEWQLSYDGRKREPVTLPVKFPLLLAQGVEGIAVGLSTKILPHNFIELIEASIEILKGNKTNVLPDFITGGLADFSEYNEGYRGSKVKVRARIEEEDSKTLVIKEIPYGVTTDTLIDSILKANEKGKIKIKKVVDNTAKDVEIQIQLTPGVSPDVTIDALYAFTDCEVSISPNACVIIQDKPVFLTVNQILEYNTKQTKELLRRELEIRKAELMEKLLFSSLEKIFIENRIYRDIEECTTWDGVLEAIDKGLDPYKPDFYREITQDDLVRLTEIKIKRISKFDAFKADELMRRLQEELKEVNYNLKHLTNYSVKYYQNLLDKFGKGRERKTEIRELDAIEATVVAANNAKLYVNRVDGFVGSGLKKDEFVCDCSDMDDVIVIRRDGKFMVSRIQDKGFMGKDILHVGIFRKNDDRMTYNLIYLEGASGRSMVKRFQVGGITRDKEYDLTKGTKGTKVTYLTANPNAEAELVTIFLTQGAKARVKVFDFDFADIEIKGRGAGGNILTRYPVRKIQLKMEGKSTLGGLNIFYDPVVGRLNTDQRGKLIGNFLGDDKILVCYRNGDYELTSFELTNRYEPADVVLIEKFDIKKVISAIYYDGGTKTYFVKRFLIETTTVNKRFNFITDHKQSALKIISTASQPQISVTLIKGKEEEVMEYDLDMLIDVKGWKALGNKLSTYQVKEISLLQSEKDAEAEPAEDEIEETDSSQQLDVGTKIDLSPKKDDEDQLGLF</sequence>
<dbReference type="InterPro" id="IPR002205">
    <property type="entry name" value="Topo_IIA_dom_A"/>
</dbReference>
<dbReference type="NCBIfam" id="NF009397">
    <property type="entry name" value="PRK12758.1"/>
    <property type="match status" value="1"/>
</dbReference>
<evidence type="ECO:0000256" key="4">
    <source>
        <dbReference type="ARBA" id="ARBA00023125"/>
    </source>
</evidence>
<accession>A0ABN1N1J1</accession>
<feature type="compositionally biased region" description="Acidic residues" evidence="7">
    <location>
        <begin position="835"/>
        <end position="846"/>
    </location>
</feature>